<feature type="transmembrane region" description="Helical" evidence="1">
    <location>
        <begin position="199"/>
        <end position="220"/>
    </location>
</feature>
<feature type="transmembrane region" description="Helical" evidence="1">
    <location>
        <begin position="73"/>
        <end position="92"/>
    </location>
</feature>
<name>A0AAW4G6K6_GORRU</name>
<dbReference type="AlphaFoldDB" id="A0AAW4G6K6"/>
<protein>
    <recommendedName>
        <fullName evidence="4">DUF1345 domain-containing protein</fullName>
    </recommendedName>
</protein>
<dbReference type="RefSeq" id="WP_204718425.1">
    <property type="nucleotide sequence ID" value="NZ_JAFFGU010000007.1"/>
</dbReference>
<feature type="transmembrane region" description="Helical" evidence="1">
    <location>
        <begin position="21"/>
        <end position="39"/>
    </location>
</feature>
<dbReference type="Proteomes" id="UP001195196">
    <property type="component" value="Unassembled WGS sequence"/>
</dbReference>
<sequence length="226" mass="24517">MSDDENAPSGERPRAERRWTASVFVLLSMLIPFLLPSRYAAGTSWLLPAIEGAVLLALVIVDPGRIDRPGRRVRALSIALVVVIAAGGAWAAGRLVWDLLHGNPDTTVANELLLSGALVWLQTVLAFGFLYWELDGGGPVNRHLHPRRHPDLAFPQQLDPSLAPPGWRPVFFDYLYLALTNATAFSPTDVMPLARWTKLAMAAQSILSIVVLSLVVANAVNLLGST</sequence>
<gene>
    <name evidence="2" type="ORF">JTZ10_16325</name>
</gene>
<reference evidence="2" key="1">
    <citation type="submission" date="2021-02" db="EMBL/GenBank/DDBJ databases">
        <title>Taxonomy, biology and ecology of Rhodococcus bacteria occurring in California pistachio and other woody hosts as revealed by genome sequence analyses.</title>
        <authorList>
            <person name="Riely B."/>
            <person name="Gai Y."/>
        </authorList>
    </citation>
    <scope>NUCLEOTIDE SEQUENCE</scope>
    <source>
        <strain evidence="2">BP-295</strain>
    </source>
</reference>
<dbReference type="EMBL" id="JAFFGU010000007">
    <property type="protein sequence ID" value="MBM7279317.1"/>
    <property type="molecule type" value="Genomic_DNA"/>
</dbReference>
<comment type="caution">
    <text evidence="2">The sequence shown here is derived from an EMBL/GenBank/DDBJ whole genome shotgun (WGS) entry which is preliminary data.</text>
</comment>
<feature type="transmembrane region" description="Helical" evidence="1">
    <location>
        <begin position="112"/>
        <end position="132"/>
    </location>
</feature>
<proteinExistence type="predicted"/>
<keyword evidence="1" id="KW-0472">Membrane</keyword>
<accession>A0AAW4G6K6</accession>
<feature type="transmembrane region" description="Helical" evidence="1">
    <location>
        <begin position="45"/>
        <end position="61"/>
    </location>
</feature>
<keyword evidence="1" id="KW-0812">Transmembrane</keyword>
<evidence type="ECO:0000313" key="2">
    <source>
        <dbReference type="EMBL" id="MBM7279317.1"/>
    </source>
</evidence>
<evidence type="ECO:0008006" key="4">
    <source>
        <dbReference type="Google" id="ProtNLM"/>
    </source>
</evidence>
<keyword evidence="1" id="KW-1133">Transmembrane helix</keyword>
<evidence type="ECO:0000256" key="1">
    <source>
        <dbReference type="SAM" id="Phobius"/>
    </source>
</evidence>
<evidence type="ECO:0000313" key="3">
    <source>
        <dbReference type="Proteomes" id="UP001195196"/>
    </source>
</evidence>
<organism evidence="2 3">
    <name type="scientific">Gordonia rubripertincta</name>
    <name type="common">Rhodococcus corallinus</name>
    <dbReference type="NCBI Taxonomy" id="36822"/>
    <lineage>
        <taxon>Bacteria</taxon>
        <taxon>Bacillati</taxon>
        <taxon>Actinomycetota</taxon>
        <taxon>Actinomycetes</taxon>
        <taxon>Mycobacteriales</taxon>
        <taxon>Gordoniaceae</taxon>
        <taxon>Gordonia</taxon>
    </lineage>
</organism>